<dbReference type="Pfam" id="PF00226">
    <property type="entry name" value="DnaJ"/>
    <property type="match status" value="1"/>
</dbReference>
<dbReference type="CDD" id="cd06257">
    <property type="entry name" value="DnaJ"/>
    <property type="match status" value="1"/>
</dbReference>
<feature type="compositionally biased region" description="Polar residues" evidence="6">
    <location>
        <begin position="716"/>
        <end position="735"/>
    </location>
</feature>
<comment type="subcellular location">
    <subcellularLocation>
        <location evidence="2">Cytoplasm</location>
    </subcellularLocation>
    <subcellularLocation>
        <location evidence="1">Nucleus</location>
    </subcellularLocation>
</comment>
<dbReference type="GO" id="GO:0005681">
    <property type="term" value="C:spliceosomal complex"/>
    <property type="evidence" value="ECO:0007669"/>
    <property type="project" value="TreeGrafter"/>
</dbReference>
<feature type="compositionally biased region" description="Low complexity" evidence="6">
    <location>
        <begin position="522"/>
        <end position="532"/>
    </location>
</feature>
<evidence type="ECO:0000256" key="2">
    <source>
        <dbReference type="ARBA" id="ARBA00004496"/>
    </source>
</evidence>
<dbReference type="InterPro" id="IPR052094">
    <property type="entry name" value="Pre-mRNA-splicing_ERAD"/>
</dbReference>
<dbReference type="SMART" id="SM00271">
    <property type="entry name" value="DnaJ"/>
    <property type="match status" value="1"/>
</dbReference>
<dbReference type="InterPro" id="IPR036869">
    <property type="entry name" value="J_dom_sf"/>
</dbReference>
<feature type="compositionally biased region" description="Basic and acidic residues" evidence="6">
    <location>
        <begin position="736"/>
        <end position="750"/>
    </location>
</feature>
<dbReference type="PROSITE" id="PS00636">
    <property type="entry name" value="DNAJ_1"/>
    <property type="match status" value="1"/>
</dbReference>
<dbReference type="InterPro" id="IPR018253">
    <property type="entry name" value="DnaJ_domain_CS"/>
</dbReference>
<name>A0A5N6KTR8_9ROSI</name>
<dbReference type="PANTHER" id="PTHR44313:SF1">
    <property type="entry name" value="DNAJ HOMOLOG SUBFAMILY C MEMBER 17"/>
    <property type="match status" value="1"/>
</dbReference>
<feature type="compositionally biased region" description="Basic and acidic residues" evidence="6">
    <location>
        <begin position="184"/>
        <end position="221"/>
    </location>
</feature>
<feature type="compositionally biased region" description="Low complexity" evidence="6">
    <location>
        <begin position="616"/>
        <end position="633"/>
    </location>
</feature>
<feature type="region of interest" description="Disordered" evidence="6">
    <location>
        <begin position="716"/>
        <end position="750"/>
    </location>
</feature>
<gene>
    <name evidence="8" type="ORF">FH972_022829</name>
</gene>
<dbReference type="Proteomes" id="UP000327013">
    <property type="component" value="Unassembled WGS sequence"/>
</dbReference>
<dbReference type="OrthoDB" id="10250354at2759"/>
<feature type="compositionally biased region" description="Polar residues" evidence="6">
    <location>
        <begin position="343"/>
        <end position="354"/>
    </location>
</feature>
<dbReference type="Gene3D" id="1.10.287.110">
    <property type="entry name" value="DnaJ domain"/>
    <property type="match status" value="1"/>
</dbReference>
<feature type="compositionally biased region" description="Basic and acidic residues" evidence="6">
    <location>
        <begin position="403"/>
        <end position="417"/>
    </location>
</feature>
<evidence type="ECO:0000313" key="9">
    <source>
        <dbReference type="Proteomes" id="UP000327013"/>
    </source>
</evidence>
<evidence type="ECO:0000256" key="6">
    <source>
        <dbReference type="SAM" id="MobiDB-lite"/>
    </source>
</evidence>
<reference evidence="8 9" key="1">
    <citation type="submission" date="2019-06" db="EMBL/GenBank/DDBJ databases">
        <title>A chromosomal-level reference genome of Carpinus fangiana (Coryloideae, Betulaceae).</title>
        <authorList>
            <person name="Yang X."/>
            <person name="Wang Z."/>
            <person name="Zhang L."/>
            <person name="Hao G."/>
            <person name="Liu J."/>
            <person name="Yang Y."/>
        </authorList>
    </citation>
    <scope>NUCLEOTIDE SEQUENCE [LARGE SCALE GENOMIC DNA]</scope>
    <source>
        <strain evidence="8">Cfa_2016G</strain>
        <tissue evidence="8">Leaf</tissue>
    </source>
</reference>
<dbReference type="PRINTS" id="PR00625">
    <property type="entry name" value="JDOMAIN"/>
</dbReference>
<organism evidence="8 9">
    <name type="scientific">Carpinus fangiana</name>
    <dbReference type="NCBI Taxonomy" id="176857"/>
    <lineage>
        <taxon>Eukaryota</taxon>
        <taxon>Viridiplantae</taxon>
        <taxon>Streptophyta</taxon>
        <taxon>Embryophyta</taxon>
        <taxon>Tracheophyta</taxon>
        <taxon>Spermatophyta</taxon>
        <taxon>Magnoliopsida</taxon>
        <taxon>eudicotyledons</taxon>
        <taxon>Gunneridae</taxon>
        <taxon>Pentapetalae</taxon>
        <taxon>rosids</taxon>
        <taxon>fabids</taxon>
        <taxon>Fagales</taxon>
        <taxon>Betulaceae</taxon>
        <taxon>Carpinus</taxon>
    </lineage>
</organism>
<evidence type="ECO:0000256" key="1">
    <source>
        <dbReference type="ARBA" id="ARBA00004123"/>
    </source>
</evidence>
<dbReference type="EMBL" id="VIBQ01000012">
    <property type="protein sequence ID" value="KAB8343239.1"/>
    <property type="molecule type" value="Genomic_DNA"/>
</dbReference>
<keyword evidence="5" id="KW-0539">Nucleus</keyword>
<dbReference type="SUPFAM" id="SSF46565">
    <property type="entry name" value="Chaperone J-domain"/>
    <property type="match status" value="1"/>
</dbReference>
<keyword evidence="4" id="KW-0143">Chaperone</keyword>
<dbReference type="PROSITE" id="PS50076">
    <property type="entry name" value="DNAJ_2"/>
    <property type="match status" value="1"/>
</dbReference>
<dbReference type="AlphaFoldDB" id="A0A5N6KTR8"/>
<evidence type="ECO:0000256" key="5">
    <source>
        <dbReference type="ARBA" id="ARBA00023242"/>
    </source>
</evidence>
<evidence type="ECO:0000256" key="3">
    <source>
        <dbReference type="ARBA" id="ARBA00022490"/>
    </source>
</evidence>
<comment type="caution">
    <text evidence="8">The sequence shown here is derived from an EMBL/GenBank/DDBJ whole genome shotgun (WGS) entry which is preliminary data.</text>
</comment>
<feature type="compositionally biased region" description="Basic and acidic residues" evidence="6">
    <location>
        <begin position="155"/>
        <end position="170"/>
    </location>
</feature>
<dbReference type="InterPro" id="IPR001623">
    <property type="entry name" value="DnaJ_domain"/>
</dbReference>
<feature type="compositionally biased region" description="Pro residues" evidence="6">
    <location>
        <begin position="131"/>
        <end position="145"/>
    </location>
</feature>
<feature type="domain" description="J" evidence="7">
    <location>
        <begin position="11"/>
        <end position="75"/>
    </location>
</feature>
<dbReference type="PANTHER" id="PTHR44313">
    <property type="entry name" value="DNAJ HOMOLOG SUBFAMILY C MEMBER 17"/>
    <property type="match status" value="1"/>
</dbReference>
<accession>A0A5N6KTR8</accession>
<sequence length="750" mass="84072">MTNMGDPLPPDPYRALGVDRSATEDAIKKAYRKACLRCHPDKTKDPAKIEEFHNIQQAYDILGDEEKRHHYEATLRLQSLRKEMQGGRPSAYPSPRDAPPSSYDEKSRSRSGWVPGWSSRGPFRSEERVPPKPSEPAPQPRPAPQRSPTFEDDFIDRNELNRSASRKDDSYYSSTRRPAQAKPAKAESVRGSKMEKSSPKESREKERNEMKKQREREVQRERGRKYGPAPVTVESESSDDGHAARQAASRSQRTQYEEPRRRSDTTGARSAGVRESRRSDDEDSVYGRSRQHYTDQEEALRKYRIQSGDIPAPPPSYRAPPEADISYSRRGSSRDARPGLVRRSSTTKATLSKEPSSRPASRRASPVRRPSRTYESGEPTADARRPPGMPTSYSSPTGAGIKLPDERRGRSYDDYPRSRPSMRHADTMPSPRSSAERMEREERDKLYERADRSDREKSDKERSDRERSSGRTKLSRSDSIPVADRLERSSSGGGRTKSRRHYPEDATPAVSSGLRHGENNDSGYSTSSPSESPVEQFPTATAEPKKKVYQYASTTKADDPYVAEVRAPGGRRSSSPVREKKPSYPPSAAVHDRGRPPPSRSASYTTQPPAMPGLARRSSLSGRGETSSRSRSGIVRGDTMSSLPSRGRDRIIPPPLQTSYKVSDGRKGDGYFFGEQIRAASPDEMSPREPLFKVPAPDKVSYTKHYNPNDVAYAANSASSLGRRTSSARASYSPSERQERVMRPRREAVF</sequence>
<feature type="compositionally biased region" description="Low complexity" evidence="6">
    <location>
        <begin position="244"/>
        <end position="253"/>
    </location>
</feature>
<feature type="compositionally biased region" description="Basic and acidic residues" evidence="6">
    <location>
        <begin position="434"/>
        <end position="469"/>
    </location>
</feature>
<evidence type="ECO:0000256" key="4">
    <source>
        <dbReference type="ARBA" id="ARBA00023186"/>
    </source>
</evidence>
<evidence type="ECO:0000259" key="7">
    <source>
        <dbReference type="PROSITE" id="PS50076"/>
    </source>
</evidence>
<dbReference type="GO" id="GO:0000390">
    <property type="term" value="P:spliceosomal complex disassembly"/>
    <property type="evidence" value="ECO:0007669"/>
    <property type="project" value="TreeGrafter"/>
</dbReference>
<dbReference type="GO" id="GO:0005737">
    <property type="term" value="C:cytoplasm"/>
    <property type="evidence" value="ECO:0007669"/>
    <property type="project" value="UniProtKB-SubCell"/>
</dbReference>
<feature type="compositionally biased region" description="Basic and acidic residues" evidence="6">
    <location>
        <begin position="255"/>
        <end position="264"/>
    </location>
</feature>
<keyword evidence="3" id="KW-0963">Cytoplasm</keyword>
<proteinExistence type="predicted"/>
<feature type="region of interest" description="Disordered" evidence="6">
    <location>
        <begin position="79"/>
        <end position="667"/>
    </location>
</feature>
<protein>
    <recommendedName>
        <fullName evidence="7">J domain-containing protein</fullName>
    </recommendedName>
</protein>
<feature type="compositionally biased region" description="Basic and acidic residues" evidence="6">
    <location>
        <begin position="292"/>
        <end position="301"/>
    </location>
</feature>
<evidence type="ECO:0000313" key="8">
    <source>
        <dbReference type="EMBL" id="KAB8343239.1"/>
    </source>
</evidence>
<keyword evidence="9" id="KW-1185">Reference proteome</keyword>